<gene>
    <name evidence="1" type="ORF">K3G42_026514</name>
</gene>
<dbReference type="Proteomes" id="UP000827872">
    <property type="component" value="Linkage Group LG02"/>
</dbReference>
<accession>A0ACB8G3P1</accession>
<proteinExistence type="predicted"/>
<comment type="caution">
    <text evidence="1">The sequence shown here is derived from an EMBL/GenBank/DDBJ whole genome shotgun (WGS) entry which is preliminary data.</text>
</comment>
<dbReference type="EMBL" id="CM037615">
    <property type="protein sequence ID" value="KAH8014154.1"/>
    <property type="molecule type" value="Genomic_DNA"/>
</dbReference>
<keyword evidence="2" id="KW-1185">Reference proteome</keyword>
<organism evidence="1 2">
    <name type="scientific">Sphaerodactylus townsendi</name>
    <dbReference type="NCBI Taxonomy" id="933632"/>
    <lineage>
        <taxon>Eukaryota</taxon>
        <taxon>Metazoa</taxon>
        <taxon>Chordata</taxon>
        <taxon>Craniata</taxon>
        <taxon>Vertebrata</taxon>
        <taxon>Euteleostomi</taxon>
        <taxon>Lepidosauria</taxon>
        <taxon>Squamata</taxon>
        <taxon>Bifurcata</taxon>
        <taxon>Gekkota</taxon>
        <taxon>Sphaerodactylidae</taxon>
        <taxon>Sphaerodactylus</taxon>
    </lineage>
</organism>
<protein>
    <submittedName>
        <fullName evidence="1">Uncharacterized protein</fullName>
    </submittedName>
</protein>
<evidence type="ECO:0000313" key="1">
    <source>
        <dbReference type="EMBL" id="KAH8014154.1"/>
    </source>
</evidence>
<evidence type="ECO:0000313" key="2">
    <source>
        <dbReference type="Proteomes" id="UP000827872"/>
    </source>
</evidence>
<sequence>MMNSAGCKVEALKMDPFLVLLNSLSISISPDELSNLKFLCQSKIGKGKLQAVTRGTDLFSILLEQQVITPNNVDFLRMMFQSLKREDLLTQLEQFEEAGEDDPAGQLDVEEKRKLERAFEVICDSVGKNWRMLIRKLGISDVKLDRIVTANPYNLEEQLMQSLLAWKKLKGKEAKADDIVKALRACKMNLVADKIEDAVRLVI</sequence>
<reference evidence="1" key="1">
    <citation type="submission" date="2021-08" db="EMBL/GenBank/DDBJ databases">
        <title>The first chromosome-level gecko genome reveals the dynamic sex chromosomes of Neotropical dwarf geckos (Sphaerodactylidae: Sphaerodactylus).</title>
        <authorList>
            <person name="Pinto B.J."/>
            <person name="Keating S.E."/>
            <person name="Gamble T."/>
        </authorList>
    </citation>
    <scope>NUCLEOTIDE SEQUENCE</scope>
    <source>
        <strain evidence="1">TG3544</strain>
    </source>
</reference>
<name>A0ACB8G3P1_9SAUR</name>